<evidence type="ECO:0000256" key="1">
    <source>
        <dbReference type="SAM" id="MobiDB-lite"/>
    </source>
</evidence>
<evidence type="ECO:0000313" key="3">
    <source>
        <dbReference type="Proteomes" id="UP000663879"/>
    </source>
</evidence>
<keyword evidence="3" id="KW-1185">Reference proteome</keyword>
<name>A0A813T482_9BILA</name>
<feature type="region of interest" description="Disordered" evidence="1">
    <location>
        <begin position="141"/>
        <end position="191"/>
    </location>
</feature>
<feature type="compositionally biased region" description="Low complexity" evidence="1">
    <location>
        <begin position="164"/>
        <end position="186"/>
    </location>
</feature>
<organism evidence="2 3">
    <name type="scientific">Brachionus calyciflorus</name>
    <dbReference type="NCBI Taxonomy" id="104777"/>
    <lineage>
        <taxon>Eukaryota</taxon>
        <taxon>Metazoa</taxon>
        <taxon>Spiralia</taxon>
        <taxon>Gnathifera</taxon>
        <taxon>Rotifera</taxon>
        <taxon>Eurotatoria</taxon>
        <taxon>Monogononta</taxon>
        <taxon>Pseudotrocha</taxon>
        <taxon>Ploima</taxon>
        <taxon>Brachionidae</taxon>
        <taxon>Brachionus</taxon>
    </lineage>
</organism>
<feature type="region of interest" description="Disordered" evidence="1">
    <location>
        <begin position="1"/>
        <end position="25"/>
    </location>
</feature>
<reference evidence="2" key="1">
    <citation type="submission" date="2021-02" db="EMBL/GenBank/DDBJ databases">
        <authorList>
            <person name="Nowell W R."/>
        </authorList>
    </citation>
    <scope>NUCLEOTIDE SEQUENCE</scope>
    <source>
        <strain evidence="2">Ploen Becks lab</strain>
    </source>
</reference>
<proteinExistence type="predicted"/>
<feature type="region of interest" description="Disordered" evidence="1">
    <location>
        <begin position="267"/>
        <end position="286"/>
    </location>
</feature>
<evidence type="ECO:0000313" key="2">
    <source>
        <dbReference type="EMBL" id="CAF0803189.1"/>
    </source>
</evidence>
<feature type="compositionally biased region" description="Polar residues" evidence="1">
    <location>
        <begin position="276"/>
        <end position="286"/>
    </location>
</feature>
<protein>
    <submittedName>
        <fullName evidence="2">Uncharacterized protein</fullName>
    </submittedName>
</protein>
<dbReference type="EMBL" id="CAJNOC010000790">
    <property type="protein sequence ID" value="CAF0803189.1"/>
    <property type="molecule type" value="Genomic_DNA"/>
</dbReference>
<feature type="region of interest" description="Disordered" evidence="1">
    <location>
        <begin position="50"/>
        <end position="92"/>
    </location>
</feature>
<dbReference type="AlphaFoldDB" id="A0A813T482"/>
<comment type="caution">
    <text evidence="2">The sequence shown here is derived from an EMBL/GenBank/DDBJ whole genome shotgun (WGS) entry which is preliminary data.</text>
</comment>
<dbReference type="OrthoDB" id="10605820at2759"/>
<accession>A0A813T482</accession>
<dbReference type="Proteomes" id="UP000663879">
    <property type="component" value="Unassembled WGS sequence"/>
</dbReference>
<gene>
    <name evidence="2" type="ORF">OXX778_LOCUS6578</name>
</gene>
<feature type="region of interest" description="Disordered" evidence="1">
    <location>
        <begin position="754"/>
        <end position="774"/>
    </location>
</feature>
<sequence length="814" mass="92864">MSPDTKKNLGEGVKNKKKSKIAQDKLNIDFKKIPNGSLDIHSIDLAEPSVPTRTDSLTRHKSHKKSIRSGNCLNLFDTKSRSHSPESIPDPDSYKNLKAIISEANDNWAHFFLPLIHLANIDPTREKVNLLLENFKHLKNSNQKSQTKITPSQSQLSISDSHLNKLSSPSKSFSEKNSSSSSSSDQSNDKFNKLDALKNEIDKTINEISNFKNEVLLLESPKTVQMSEIGVNTDISMSNAVFKIKYEDEEEDDLEEMDDTLKNETLKLNQPLIESPSESNSLRTNNNYEPPALTLLKNLNKKYNFLNISSVNESDISSPGPSRKLNSKKFYRLNNQVESDSLDDYKYKSKLNETSDYILDEDNIFKKIFTRNLDQKSAYVNLEPLKKKVVNSSSTLSSTSSSDSYINKRNSKIYTKKRESLLISEEAKKRNSLKKLPVFDFGAQKRNSNEYKLKIIPLKRTITSEQSKFHCCCCKCTCLEAPVYQTVTTTTTTTKIPVSVLKSSENSDSSKSDTSKKSDELNSYYFKSTRNHQKKNEFGYLSRDLLGKKSSGINNNKKNEFNFMLDSLEEEVQKPVKSGRRSTSDNEFNFIKNIIEEEKSADDSNETDINLVSNDIQFILDSLHRPHSSLQFVNEEKMNQTFNTTSTSNDCDLGCAKGFRSYRNPMFTPRSNPIPEVDRYSYKPVRISQPEFSTNQNSRKSPIRFPLPVNKESDYENFLNKTQLDKKPKKSKKLFKKTNDYQIHYPISSTDSSAINSPLLNSTRRKPTQNTDKNNWLNDYLNEFKVELDSPTLTDVNASNTQSESILLKSYKLV</sequence>
<feature type="compositionally biased region" description="Polar residues" evidence="1">
    <location>
        <begin position="141"/>
        <end position="161"/>
    </location>
</feature>